<evidence type="ECO:0000256" key="4">
    <source>
        <dbReference type="ARBA" id="ARBA00022692"/>
    </source>
</evidence>
<keyword evidence="6" id="KW-0472">Membrane</keyword>
<dbReference type="Pfam" id="PF00168">
    <property type="entry name" value="C2"/>
    <property type="match status" value="1"/>
</dbReference>
<dbReference type="InterPro" id="IPR035892">
    <property type="entry name" value="C2_domain_sf"/>
</dbReference>
<dbReference type="GO" id="GO:0046873">
    <property type="term" value="F:metal ion transmembrane transporter activity"/>
    <property type="evidence" value="ECO:0007669"/>
    <property type="project" value="InterPro"/>
</dbReference>
<evidence type="ECO:0000256" key="1">
    <source>
        <dbReference type="ARBA" id="ARBA00004141"/>
    </source>
</evidence>
<evidence type="ECO:0000256" key="5">
    <source>
        <dbReference type="ARBA" id="ARBA00022989"/>
    </source>
</evidence>
<dbReference type="GO" id="GO:0016020">
    <property type="term" value="C:membrane"/>
    <property type="evidence" value="ECO:0007669"/>
    <property type="project" value="UniProtKB-SubCell"/>
</dbReference>
<evidence type="ECO:0000313" key="9">
    <source>
        <dbReference type="EMBL" id="KAF7810594.1"/>
    </source>
</evidence>
<dbReference type="PANTHER" id="PTHR10353">
    <property type="entry name" value="GLYCOSYL HYDROLASE"/>
    <property type="match status" value="1"/>
</dbReference>
<dbReference type="PANTHER" id="PTHR10353:SF154">
    <property type="entry name" value="BETA-GLUCOSIDASE 9-RELATED"/>
    <property type="match status" value="1"/>
</dbReference>
<dbReference type="InterPro" id="IPR017853">
    <property type="entry name" value="GH"/>
</dbReference>
<dbReference type="SUPFAM" id="SSF49562">
    <property type="entry name" value="C2 domain (Calcium/lipid-binding domain, CaLB)"/>
    <property type="match status" value="1"/>
</dbReference>
<reference evidence="9" key="1">
    <citation type="submission" date="2020-09" db="EMBL/GenBank/DDBJ databases">
        <title>Genome-Enabled Discovery of Anthraquinone Biosynthesis in Senna tora.</title>
        <authorList>
            <person name="Kang S.-H."/>
            <person name="Pandey R.P."/>
            <person name="Lee C.-M."/>
            <person name="Sim J.-S."/>
            <person name="Jeong J.-T."/>
            <person name="Choi B.-S."/>
            <person name="Jung M."/>
            <person name="Ginzburg D."/>
            <person name="Zhao K."/>
            <person name="Won S.Y."/>
            <person name="Oh T.-J."/>
            <person name="Yu Y."/>
            <person name="Kim N.-H."/>
            <person name="Lee O.R."/>
            <person name="Lee T.-H."/>
            <person name="Bashyal P."/>
            <person name="Kim T.-S."/>
            <person name="Lee W.-H."/>
            <person name="Kawkins C."/>
            <person name="Kim C.-K."/>
            <person name="Kim J.S."/>
            <person name="Ahn B.O."/>
            <person name="Rhee S.Y."/>
            <person name="Sohng J.K."/>
        </authorList>
    </citation>
    <scope>NUCLEOTIDE SEQUENCE</scope>
    <source>
        <tissue evidence="9">Leaf</tissue>
    </source>
</reference>
<evidence type="ECO:0000313" key="10">
    <source>
        <dbReference type="Proteomes" id="UP000634136"/>
    </source>
</evidence>
<comment type="subcellular location">
    <subcellularLocation>
        <location evidence="1">Membrane</location>
        <topology evidence="1">Multi-pass membrane protein</topology>
    </subcellularLocation>
</comment>
<name>A0A834SV61_9FABA</name>
<keyword evidence="10" id="KW-1185">Reference proteome</keyword>
<comment type="caution">
    <text evidence="9">The sequence shown here is derived from an EMBL/GenBank/DDBJ whole genome shotgun (WGS) entry which is preliminary data.</text>
</comment>
<dbReference type="InterPro" id="IPR001046">
    <property type="entry name" value="NRAMP_fam"/>
</dbReference>
<organism evidence="9 10">
    <name type="scientific">Senna tora</name>
    <dbReference type="NCBI Taxonomy" id="362788"/>
    <lineage>
        <taxon>Eukaryota</taxon>
        <taxon>Viridiplantae</taxon>
        <taxon>Streptophyta</taxon>
        <taxon>Embryophyta</taxon>
        <taxon>Tracheophyta</taxon>
        <taxon>Spermatophyta</taxon>
        <taxon>Magnoliopsida</taxon>
        <taxon>eudicotyledons</taxon>
        <taxon>Gunneridae</taxon>
        <taxon>Pentapetalae</taxon>
        <taxon>rosids</taxon>
        <taxon>fabids</taxon>
        <taxon>Fabales</taxon>
        <taxon>Fabaceae</taxon>
        <taxon>Caesalpinioideae</taxon>
        <taxon>Cassia clade</taxon>
        <taxon>Senna</taxon>
    </lineage>
</organism>
<gene>
    <name evidence="9" type="ORF">G2W53_037337</name>
</gene>
<dbReference type="GO" id="GO:0005975">
    <property type="term" value="P:carbohydrate metabolic process"/>
    <property type="evidence" value="ECO:0007669"/>
    <property type="project" value="InterPro"/>
</dbReference>
<dbReference type="OrthoDB" id="65569at2759"/>
<evidence type="ECO:0000256" key="7">
    <source>
        <dbReference type="RuleBase" id="RU003690"/>
    </source>
</evidence>
<comment type="similarity">
    <text evidence="2">Belongs to the NRAMP (TC 2.A.55) family.</text>
</comment>
<evidence type="ECO:0000256" key="2">
    <source>
        <dbReference type="ARBA" id="ARBA00009965"/>
    </source>
</evidence>
<dbReference type="InterPro" id="IPR000008">
    <property type="entry name" value="C2_dom"/>
</dbReference>
<comment type="similarity">
    <text evidence="3 7">Belongs to the glycosyl hydrolase 1 family.</text>
</comment>
<keyword evidence="4" id="KW-0812">Transmembrane</keyword>
<dbReference type="AlphaFoldDB" id="A0A834SV61"/>
<protein>
    <submittedName>
        <fullName evidence="9">Elicitor-responsive protein 1</fullName>
    </submittedName>
</protein>
<dbReference type="Gene3D" id="2.60.40.150">
    <property type="entry name" value="C2 domain"/>
    <property type="match status" value="1"/>
</dbReference>
<accession>A0A834SV61</accession>
<dbReference type="GO" id="GO:0008422">
    <property type="term" value="F:beta-glucosidase activity"/>
    <property type="evidence" value="ECO:0007669"/>
    <property type="project" value="TreeGrafter"/>
</dbReference>
<dbReference type="Proteomes" id="UP000634136">
    <property type="component" value="Unassembled WGS sequence"/>
</dbReference>
<dbReference type="Pfam" id="PF01566">
    <property type="entry name" value="Nramp"/>
    <property type="match status" value="1"/>
</dbReference>
<dbReference type="Pfam" id="PF00232">
    <property type="entry name" value="Glyco_hydro_1"/>
    <property type="match status" value="1"/>
</dbReference>
<dbReference type="SUPFAM" id="SSF51445">
    <property type="entry name" value="(Trans)glycosidases"/>
    <property type="match status" value="1"/>
</dbReference>
<dbReference type="Gene3D" id="3.20.20.80">
    <property type="entry name" value="Glycosidases"/>
    <property type="match status" value="1"/>
</dbReference>
<sequence>MPSFIACAPTAYAPLFVFFCACNCIYCVPLRLRASNPRDSDCRVFAKFPKSRFLPGRNPKWNGKIMLWAEYPRSGDPYKLIFKIKDKELFSSDDFLGQAIIYVKDLLAFPLSRFINATLLPKCELSYPHNRVNVLGKSNSTIYAIALLASGQSFAVTGTYAGQYIMQHFSAICKQLEQWPSGWGHLSLYSNLSYHFSVSTFGAVENLKYEEEHLKFKLGITLFVTLLHFDTVQDKHGGPLRHLFIDDFKEYVELCFKFYGDRVKHWIAINEPFCCHIWA</sequence>
<dbReference type="InterPro" id="IPR001360">
    <property type="entry name" value="Glyco_hydro_1"/>
</dbReference>
<evidence type="ECO:0000256" key="3">
    <source>
        <dbReference type="ARBA" id="ARBA00010838"/>
    </source>
</evidence>
<evidence type="ECO:0000256" key="6">
    <source>
        <dbReference type="ARBA" id="ARBA00023136"/>
    </source>
</evidence>
<dbReference type="EMBL" id="JAAIUW010000011">
    <property type="protein sequence ID" value="KAF7810594.1"/>
    <property type="molecule type" value="Genomic_DNA"/>
</dbReference>
<feature type="domain" description="C2" evidence="8">
    <location>
        <begin position="56"/>
        <end position="105"/>
    </location>
</feature>
<proteinExistence type="inferred from homology"/>
<keyword evidence="5" id="KW-1133">Transmembrane helix</keyword>
<evidence type="ECO:0000259" key="8">
    <source>
        <dbReference type="Pfam" id="PF00168"/>
    </source>
</evidence>